<evidence type="ECO:0000313" key="2">
    <source>
        <dbReference type="Proteomes" id="UP000253606"/>
    </source>
</evidence>
<dbReference type="Pfam" id="PF06821">
    <property type="entry name" value="Ser_hydrolase"/>
    <property type="match status" value="1"/>
</dbReference>
<dbReference type="KEGG" id="abas:ACPOL_4122"/>
<keyword evidence="2" id="KW-1185">Reference proteome</keyword>
<evidence type="ECO:0008006" key="3">
    <source>
        <dbReference type="Google" id="ProtNLM"/>
    </source>
</evidence>
<organism evidence="1 2">
    <name type="scientific">Acidisarcina polymorpha</name>
    <dbReference type="NCBI Taxonomy" id="2211140"/>
    <lineage>
        <taxon>Bacteria</taxon>
        <taxon>Pseudomonadati</taxon>
        <taxon>Acidobacteriota</taxon>
        <taxon>Terriglobia</taxon>
        <taxon>Terriglobales</taxon>
        <taxon>Acidobacteriaceae</taxon>
        <taxon>Acidisarcina</taxon>
    </lineage>
</organism>
<evidence type="ECO:0000313" key="1">
    <source>
        <dbReference type="EMBL" id="AXC13399.1"/>
    </source>
</evidence>
<dbReference type="Proteomes" id="UP000253606">
    <property type="component" value="Chromosome"/>
</dbReference>
<gene>
    <name evidence="1" type="ORF">ACPOL_4122</name>
</gene>
<proteinExistence type="predicted"/>
<dbReference type="InterPro" id="IPR010662">
    <property type="entry name" value="RBBP9/YdeN"/>
</dbReference>
<protein>
    <recommendedName>
        <fullName evidence="3">Esterase</fullName>
    </recommendedName>
</protein>
<accession>A0A2Z5G2W7</accession>
<dbReference type="EMBL" id="CP030840">
    <property type="protein sequence ID" value="AXC13399.1"/>
    <property type="molecule type" value="Genomic_DNA"/>
</dbReference>
<reference evidence="1 2" key="1">
    <citation type="journal article" date="2018" name="Front. Microbiol.">
        <title>Hydrolytic Capabilities as a Key to Environmental Success: Chitinolytic and Cellulolytic Acidobacteria From Acidic Sub-arctic Soils and Boreal Peatlands.</title>
        <authorList>
            <person name="Belova S.E."/>
            <person name="Ravin N.V."/>
            <person name="Pankratov T.A."/>
            <person name="Rakitin A.L."/>
            <person name="Ivanova A.A."/>
            <person name="Beletsky A.V."/>
            <person name="Mardanov A.V."/>
            <person name="Sinninghe Damste J.S."/>
            <person name="Dedysh S.N."/>
        </authorList>
    </citation>
    <scope>NUCLEOTIDE SEQUENCE [LARGE SCALE GENOMIC DNA]</scope>
    <source>
        <strain evidence="1 2">SBC82</strain>
    </source>
</reference>
<name>A0A2Z5G2W7_9BACT</name>
<dbReference type="GO" id="GO:0016787">
    <property type="term" value="F:hydrolase activity"/>
    <property type="evidence" value="ECO:0007669"/>
    <property type="project" value="InterPro"/>
</dbReference>
<dbReference type="InterPro" id="IPR029058">
    <property type="entry name" value="AB_hydrolase_fold"/>
</dbReference>
<dbReference type="SUPFAM" id="SSF53474">
    <property type="entry name" value="alpha/beta-Hydrolases"/>
    <property type="match status" value="1"/>
</dbReference>
<dbReference type="Gene3D" id="3.40.50.1820">
    <property type="entry name" value="alpha/beta hydrolase"/>
    <property type="match status" value="1"/>
</dbReference>
<dbReference type="AlphaFoldDB" id="A0A2Z5G2W7"/>
<sequence length="153" mass="16811">MTRFKPPDWNKPELREWIFALQKAIDSANEPIVLVAHSLSCLLVVHWAFHSSSKVAGAFLVAVPDPQRPSFPLAASSFLETPAKVLRFPSLIVASTNDPYGSIEYAARCAEHWNSRLVNIGAVGHINGSSNLGAWPEGKRLLKEFCEELGMNG</sequence>